<dbReference type="KEGG" id="cprv:CYPRO_3242"/>
<feature type="transmembrane region" description="Helical" evidence="1">
    <location>
        <begin position="52"/>
        <end position="79"/>
    </location>
</feature>
<evidence type="ECO:0000313" key="2">
    <source>
        <dbReference type="EMBL" id="AXJ02475.1"/>
    </source>
</evidence>
<accession>A0A345UPS3</accession>
<evidence type="ECO:0000313" key="3">
    <source>
        <dbReference type="Proteomes" id="UP000254808"/>
    </source>
</evidence>
<keyword evidence="1" id="KW-1133">Transmembrane helix</keyword>
<name>A0A345UPS3_9BACT</name>
<dbReference type="AlphaFoldDB" id="A0A345UPS3"/>
<dbReference type="EMBL" id="CP027806">
    <property type="protein sequence ID" value="AXJ02475.1"/>
    <property type="molecule type" value="Genomic_DNA"/>
</dbReference>
<keyword evidence="3" id="KW-1185">Reference proteome</keyword>
<sequence length="109" mass="12400">MPETTPTPKPGYFRFMGSTYPNNRKAFVLLAGFIQLGVIWPLYAFFSDAEPFILGLPLSFAWLTLMLILAFAGMVYLYVTDNARLDREYNERVKQQHLAETRNETGASA</sequence>
<evidence type="ECO:0000256" key="1">
    <source>
        <dbReference type="SAM" id="Phobius"/>
    </source>
</evidence>
<keyword evidence="1" id="KW-0472">Membrane</keyword>
<dbReference type="RefSeq" id="WP_114985560.1">
    <property type="nucleotide sequence ID" value="NZ_CP027806.1"/>
</dbReference>
<proteinExistence type="predicted"/>
<reference evidence="2 3" key="1">
    <citation type="submission" date="2018-03" db="EMBL/GenBank/DDBJ databases">
        <title>Phenotypic and genomic properties of Cyclonatronum proteinivorum gen. nov., sp. nov., a haloalkaliphilic bacteroidete from soda lakes possessing Na+-translocating rhodopsin.</title>
        <authorList>
            <person name="Toshchakov S.V."/>
            <person name="Korzhenkov A."/>
            <person name="Samarov N.I."/>
            <person name="Kublanov I.V."/>
            <person name="Muntyan M.S."/>
            <person name="Sorokin D.Y."/>
        </authorList>
    </citation>
    <scope>NUCLEOTIDE SEQUENCE [LARGE SCALE GENOMIC DNA]</scope>
    <source>
        <strain evidence="2 3">Omega</strain>
    </source>
</reference>
<protein>
    <submittedName>
        <fullName evidence="2">Uncharacterized protein</fullName>
    </submittedName>
</protein>
<keyword evidence="1" id="KW-0812">Transmembrane</keyword>
<dbReference type="Proteomes" id="UP000254808">
    <property type="component" value="Chromosome"/>
</dbReference>
<organism evidence="2 3">
    <name type="scientific">Cyclonatronum proteinivorum</name>
    <dbReference type="NCBI Taxonomy" id="1457365"/>
    <lineage>
        <taxon>Bacteria</taxon>
        <taxon>Pseudomonadati</taxon>
        <taxon>Balneolota</taxon>
        <taxon>Balneolia</taxon>
        <taxon>Balneolales</taxon>
        <taxon>Cyclonatronaceae</taxon>
        <taxon>Cyclonatronum</taxon>
    </lineage>
</organism>
<feature type="transmembrane region" description="Helical" evidence="1">
    <location>
        <begin position="26"/>
        <end position="46"/>
    </location>
</feature>
<gene>
    <name evidence="2" type="ORF">CYPRO_3242</name>
</gene>
<dbReference type="OrthoDB" id="1525287at2"/>